<dbReference type="PANTHER" id="PTHR14237:SF64">
    <property type="entry name" value="MOLYBDENUM COFACTOR SULFURASE-LIKE PROTEIN"/>
    <property type="match status" value="1"/>
</dbReference>
<dbReference type="SUPFAM" id="SSF53383">
    <property type="entry name" value="PLP-dependent transferases"/>
    <property type="match status" value="1"/>
</dbReference>
<proteinExistence type="predicted"/>
<dbReference type="InterPro" id="IPR015421">
    <property type="entry name" value="PyrdxlP-dep_Trfase_major"/>
</dbReference>
<evidence type="ECO:0000313" key="2">
    <source>
        <dbReference type="Proteomes" id="UP001642487"/>
    </source>
</evidence>
<organism evidence="1 2">
    <name type="scientific">Citrullus colocynthis</name>
    <name type="common">colocynth</name>
    <dbReference type="NCBI Taxonomy" id="252529"/>
    <lineage>
        <taxon>Eukaryota</taxon>
        <taxon>Viridiplantae</taxon>
        <taxon>Streptophyta</taxon>
        <taxon>Embryophyta</taxon>
        <taxon>Tracheophyta</taxon>
        <taxon>Spermatophyta</taxon>
        <taxon>Magnoliopsida</taxon>
        <taxon>eudicotyledons</taxon>
        <taxon>Gunneridae</taxon>
        <taxon>Pentapetalae</taxon>
        <taxon>rosids</taxon>
        <taxon>fabids</taxon>
        <taxon>Cucurbitales</taxon>
        <taxon>Cucurbitaceae</taxon>
        <taxon>Benincaseae</taxon>
        <taxon>Citrullus</taxon>
    </lineage>
</organism>
<name>A0ABP0XS68_9ROSI</name>
<keyword evidence="2" id="KW-1185">Reference proteome</keyword>
<accession>A0ABP0XS68</accession>
<dbReference type="Proteomes" id="UP001642487">
    <property type="component" value="Chromosome 10"/>
</dbReference>
<dbReference type="PANTHER" id="PTHR14237">
    <property type="entry name" value="MOLYBDOPTERIN COFACTOR SULFURASE MOSC"/>
    <property type="match status" value="1"/>
</dbReference>
<gene>
    <name evidence="1" type="ORF">CITCOLO1_LOCUS2654</name>
</gene>
<evidence type="ECO:0008006" key="3">
    <source>
        <dbReference type="Google" id="ProtNLM"/>
    </source>
</evidence>
<dbReference type="EMBL" id="OZ021744">
    <property type="protein sequence ID" value="CAK9311008.1"/>
    <property type="molecule type" value="Genomic_DNA"/>
</dbReference>
<protein>
    <recommendedName>
        <fullName evidence="3">Molybdenum cofactor sulfurase</fullName>
    </recommendedName>
</protein>
<evidence type="ECO:0000313" key="1">
    <source>
        <dbReference type="EMBL" id="CAK9311008.1"/>
    </source>
</evidence>
<dbReference type="InterPro" id="IPR015424">
    <property type="entry name" value="PyrdxlP-dep_Trfase"/>
</dbReference>
<sequence>MKEPSAPKLPNLPFSICLLAFEEHPICFYNDVEGHRNDNRSHESNEFLSNFRIMQSPCIREASQACLRGCCQTPFLGLSSSQAAFYRSSAASTPAYNFQGATETSLHPNARFSDHESIPSLKDAFTYFVRAYPLYPDTQQIDQIRADEYNHLDLSKHVCLDYSGQCLFSYAQQQSFPVAPAASSSPPSGSPPLIMHSPGSPFFNISHRAVKPNPQVENGGQESEFESRIRSRIMKFMNLSDDDYAMVFTANESSAFKLLADTYPFQHNRNLVTVYDHKSEAVELMVESSKRKGARISSAEFLWPNLNISTGKLRRLIVRKQKRKKKMKMKKRGLFVFPLQSRLTGTPYSYQWLNIARENEWDVCLDTCALGPKDMETLGLSLFKPEFLISSFYKVFGENPSGFGCLFIKKSNVSFMESLIASPANIGVISLITTSLSFPFPEEPETQQISKPSPEIRNLAIPESRNSPEIMEATETVEEELSFTGIVELRTPFVSTGSTNTEMNSNLDCRGLDHADSVGLRLISIRGRYLINWLTNALMNLQHPNPEGGIAKALVRIYGPKIEMNRGPAVAFNVFDWKGEKVEPAMVQKLADRSNISLGNGIVKEVSFSDKNEEETEMRKERTMEEGERMDRSEKRHCWISVVSAGIGFLTNFEDVYRVWAFVSRFLDADFVEKERWRYMALNQKTIEV</sequence>
<reference evidence="1 2" key="1">
    <citation type="submission" date="2024-03" db="EMBL/GenBank/DDBJ databases">
        <authorList>
            <person name="Gkanogiannis A."/>
            <person name="Becerra Lopez-Lavalle L."/>
        </authorList>
    </citation>
    <scope>NUCLEOTIDE SEQUENCE [LARGE SCALE GENOMIC DNA]</scope>
</reference>
<dbReference type="Gene3D" id="3.40.640.10">
    <property type="entry name" value="Type I PLP-dependent aspartate aminotransferase-like (Major domain)"/>
    <property type="match status" value="1"/>
</dbReference>